<sequence>MAAALGKTGKTPEEIERLMIAAGRDMQGEFMMADAMGNAGQRALSTVARTPNDARQPVVERLLARKEGQGARLGAYVDEAFDAGSTARQSAAELRQWGQDASRPFYEKALAQPAVQDERLGQFFADPIMKRGLREGLEVQRLESLARGEKFDPFDYVDGFDEAGDPSCRRCQTCAPSTSRRRASTTFWKATETALRAG</sequence>
<name>A0ABU4RQL9_9HYPH</name>
<comment type="caution">
    <text evidence="1">The sequence shown here is derived from an EMBL/GenBank/DDBJ whole genome shotgun (WGS) entry which is preliminary data.</text>
</comment>
<evidence type="ECO:0000313" key="2">
    <source>
        <dbReference type="Proteomes" id="UP001274321"/>
    </source>
</evidence>
<organism evidence="1 2">
    <name type="scientific">Terrihabitans rhizophilus</name>
    <dbReference type="NCBI Taxonomy" id="3092662"/>
    <lineage>
        <taxon>Bacteria</taxon>
        <taxon>Pseudomonadati</taxon>
        <taxon>Pseudomonadota</taxon>
        <taxon>Alphaproteobacteria</taxon>
        <taxon>Hyphomicrobiales</taxon>
        <taxon>Terrihabitans</taxon>
    </lineage>
</organism>
<dbReference type="Proteomes" id="UP001274321">
    <property type="component" value="Unassembled WGS sequence"/>
</dbReference>
<keyword evidence="2" id="KW-1185">Reference proteome</keyword>
<gene>
    <name evidence="1" type="ORF">SCD90_13870</name>
</gene>
<evidence type="ECO:0000313" key="1">
    <source>
        <dbReference type="EMBL" id="MDX6807154.1"/>
    </source>
</evidence>
<dbReference type="EMBL" id="JAXAFJ010000009">
    <property type="protein sequence ID" value="MDX6807154.1"/>
    <property type="molecule type" value="Genomic_DNA"/>
</dbReference>
<reference evidence="1 2" key="1">
    <citation type="submission" date="2023-11" db="EMBL/GenBank/DDBJ databases">
        <authorList>
            <person name="Bao R."/>
        </authorList>
    </citation>
    <scope>NUCLEOTIDE SEQUENCE [LARGE SCALE GENOMIC DNA]</scope>
    <source>
        <strain evidence="1 2">PJ23</strain>
    </source>
</reference>
<dbReference type="RefSeq" id="WP_319845276.1">
    <property type="nucleotide sequence ID" value="NZ_JAXAFJ010000009.1"/>
</dbReference>
<proteinExistence type="predicted"/>
<protein>
    <submittedName>
        <fullName evidence="1">Uncharacterized protein</fullName>
    </submittedName>
</protein>
<accession>A0ABU4RQL9</accession>